<organism evidence="1">
    <name type="scientific">Enterococcus faecium</name>
    <name type="common">Streptococcus faecium</name>
    <dbReference type="NCBI Taxonomy" id="1352"/>
    <lineage>
        <taxon>Bacteria</taxon>
        <taxon>Bacillati</taxon>
        <taxon>Bacillota</taxon>
        <taxon>Bacilli</taxon>
        <taxon>Lactobacillales</taxon>
        <taxon>Enterococcaceae</taxon>
        <taxon>Enterococcus</taxon>
    </lineage>
</organism>
<evidence type="ECO:0000313" key="1">
    <source>
        <dbReference type="EMBL" id="AAD28220.1"/>
    </source>
</evidence>
<accession>Q9X557</accession>
<name>Q9X557_ENTFC</name>
<proteinExistence type="predicted"/>
<sequence>MPFHIYPRKKCNFVIIQTLLNGIDSASYDGMCSVQQTSSNAPIAFD</sequence>
<dbReference type="AlphaFoldDB" id="Q9X557"/>
<reference evidence="1" key="1">
    <citation type="journal article" date="1999" name="Appl. Environ. Microbiol.">
        <title>Atypical genetic locus associated with constitutive production of enterocin B by Enterococcus faecium BFE 900.</title>
        <authorList>
            <person name="Franz C.M."/>
            <person name="Worobo R.W."/>
            <person name="Quadri L.E."/>
            <person name="Schillinger U."/>
            <person name="Holzapfel W.H."/>
            <person name="Vederas J.C."/>
            <person name="Stiles M.E."/>
        </authorList>
    </citation>
    <scope>NUCLEOTIDE SEQUENCE</scope>
    <source>
        <strain evidence="1">BFE 900</strain>
    </source>
</reference>
<protein>
    <submittedName>
        <fullName evidence="1">Uncharacterized protein</fullName>
    </submittedName>
</protein>
<dbReference type="EMBL" id="AF121254">
    <property type="protein sequence ID" value="AAD28220.1"/>
    <property type="molecule type" value="Genomic_DNA"/>
</dbReference>